<evidence type="ECO:0000313" key="1">
    <source>
        <dbReference type="EMBL" id="OGD55999.1"/>
    </source>
</evidence>
<comment type="caution">
    <text evidence="1">The sequence shown here is derived from an EMBL/GenBank/DDBJ whole genome shotgun (WGS) entry which is preliminary data.</text>
</comment>
<dbReference type="EMBL" id="MEZT01000032">
    <property type="protein sequence ID" value="OGD55999.1"/>
    <property type="molecule type" value="Genomic_DNA"/>
</dbReference>
<dbReference type="Proteomes" id="UP000178764">
    <property type="component" value="Unassembled WGS sequence"/>
</dbReference>
<dbReference type="AlphaFoldDB" id="A0A1F5DLE8"/>
<evidence type="ECO:0000313" key="2">
    <source>
        <dbReference type="Proteomes" id="UP000178764"/>
    </source>
</evidence>
<reference evidence="1 2" key="1">
    <citation type="journal article" date="2016" name="Nat. Commun.">
        <title>Thousands of microbial genomes shed light on interconnected biogeochemical processes in an aquifer system.</title>
        <authorList>
            <person name="Anantharaman K."/>
            <person name="Brown C.T."/>
            <person name="Hug L.A."/>
            <person name="Sharon I."/>
            <person name="Castelle C.J."/>
            <person name="Probst A.J."/>
            <person name="Thomas B.C."/>
            <person name="Singh A."/>
            <person name="Wilkins M.J."/>
            <person name="Karaoz U."/>
            <person name="Brodie E.L."/>
            <person name="Williams K.H."/>
            <person name="Hubbard S.S."/>
            <person name="Banfield J.F."/>
        </authorList>
    </citation>
    <scope>NUCLEOTIDE SEQUENCE [LARGE SCALE GENOMIC DNA]</scope>
</reference>
<gene>
    <name evidence="1" type="ORF">A2V71_00045</name>
</gene>
<proteinExistence type="predicted"/>
<accession>A0A1F5DLE8</accession>
<name>A0A1F5DLE8_9BACT</name>
<organism evidence="1 2">
    <name type="scientific">Candidatus Berkelbacteria bacterium RBG_13_40_8</name>
    <dbReference type="NCBI Taxonomy" id="1797467"/>
    <lineage>
        <taxon>Bacteria</taxon>
        <taxon>Candidatus Berkelbacteria</taxon>
    </lineage>
</organism>
<sequence length="180" mass="21206">MTNEPGRLWSTEFKGVLQFDNVSDGIKRKIVSLCHNKDLLDEFETLCREKSLEIDKIPEGIMEYVYSIRTRWDGDRLRYELLYLIITESVELQDFFNQFIQEKGYSKEINPGFSKLMCYAVDHKAIKYCLPEELERIKKEMLVEAEKRVNKIFENTQEAKPGLKAHDLMGLIRQSPIFSE</sequence>
<protein>
    <submittedName>
        <fullName evidence="1">Uncharacterized protein</fullName>
    </submittedName>
</protein>